<keyword evidence="1" id="KW-1133">Transmembrane helix</keyword>
<organism evidence="2">
    <name type="scientific">Protohalopteris sp</name>
    <dbReference type="NCBI Taxonomy" id="2843287"/>
    <lineage>
        <taxon>Eukaryota</taxon>
        <taxon>Sar</taxon>
        <taxon>Stramenopiles</taxon>
        <taxon>Ochrophyta</taxon>
        <taxon>PX clade</taxon>
        <taxon>Phaeophyceae</taxon>
        <taxon>Sphacelariales</taxon>
        <taxon>Stypocaulaceae</taxon>
        <taxon>Protohalopteris</taxon>
    </lineage>
</organism>
<feature type="transmembrane region" description="Helical" evidence="1">
    <location>
        <begin position="172"/>
        <end position="189"/>
    </location>
</feature>
<keyword evidence="2" id="KW-0689">Ribosomal protein</keyword>
<proteinExistence type="predicted"/>
<geneLocation type="mitochondrion" evidence="2"/>
<reference evidence="2" key="1">
    <citation type="journal article" date="2021" name="Genome Biol. Evol.">
        <title>Genomic rearrangements and sequence evolution across brown algal organelles.</title>
        <authorList>
            <person name="Starko S."/>
            <person name="Bringloe T.T."/>
            <person name="Gomez M.S."/>
            <person name="Darby H."/>
            <person name="Graham S.W."/>
            <person name="Martone P.T."/>
        </authorList>
    </citation>
    <scope>NUCLEOTIDE SEQUENCE</scope>
</reference>
<evidence type="ECO:0000256" key="1">
    <source>
        <dbReference type="SAM" id="Phobius"/>
    </source>
</evidence>
<gene>
    <name evidence="2" type="primary">rps2</name>
</gene>
<keyword evidence="2" id="KW-0496">Mitochondrion</keyword>
<dbReference type="AlphaFoldDB" id="A0A8F0FD77"/>
<dbReference type="Gene3D" id="3.40.50.10490">
    <property type="entry name" value="Glucose-6-phosphate isomerase like protein, domain 1"/>
    <property type="match status" value="1"/>
</dbReference>
<dbReference type="SUPFAM" id="SSF52313">
    <property type="entry name" value="Ribosomal protein S2"/>
    <property type="match status" value="1"/>
</dbReference>
<dbReference type="InterPro" id="IPR023591">
    <property type="entry name" value="Ribosomal_uS2_flav_dom_sf"/>
</dbReference>
<sequence>MRIHTIKKYEKILNHFVLHKGYLGPFFPLFSEKSLHPFIFGVRDNYYYYNLINCFPPIKSGLNVLENLIINKKKIILVDGNNLYNVLNKKDILIDVKNFFLPKNLNLIMVRYDFCFIQQLEEKNIGIMFLHNVDNFAIFEAEGKAVPFVGVGCSIVNGITYPFIINTKNNDLANWYLYVILGVFRRSLYRREKKKNEI</sequence>
<keyword evidence="1" id="KW-0812">Transmembrane</keyword>
<name>A0A8F0FD77_9PHAE</name>
<dbReference type="EMBL" id="MZ156064">
    <property type="protein sequence ID" value="QWK44944.1"/>
    <property type="molecule type" value="Genomic_DNA"/>
</dbReference>
<protein>
    <submittedName>
        <fullName evidence="2">Ribosomal protein S2</fullName>
    </submittedName>
</protein>
<keyword evidence="2" id="KW-0687">Ribonucleoprotein</keyword>
<evidence type="ECO:0000313" key="2">
    <source>
        <dbReference type="EMBL" id="QWK44944.1"/>
    </source>
</evidence>
<dbReference type="GO" id="GO:0005840">
    <property type="term" value="C:ribosome"/>
    <property type="evidence" value="ECO:0007669"/>
    <property type="project" value="UniProtKB-KW"/>
</dbReference>
<keyword evidence="1" id="KW-0472">Membrane</keyword>
<accession>A0A8F0FD77</accession>